<gene>
    <name evidence="2" type="ORF">FPOA_00850</name>
</gene>
<comment type="caution">
    <text evidence="2">The sequence shown here is derived from an EMBL/GenBank/DDBJ whole genome shotgun (WGS) entry which is preliminary data.</text>
</comment>
<keyword evidence="1" id="KW-1133">Transmembrane helix</keyword>
<dbReference type="EMBL" id="LYXU01000001">
    <property type="protein sequence ID" value="OBS26909.1"/>
    <property type="molecule type" value="Genomic_DNA"/>
</dbReference>
<keyword evidence="3" id="KW-1185">Reference proteome</keyword>
<name>A0A1B8B2E6_FUSPO</name>
<accession>A0A1B8B2E6</accession>
<evidence type="ECO:0000313" key="3">
    <source>
        <dbReference type="Proteomes" id="UP000091967"/>
    </source>
</evidence>
<dbReference type="AlphaFoldDB" id="A0A1B8B2E6"/>
<keyword evidence="1" id="KW-0812">Transmembrane</keyword>
<keyword evidence="1" id="KW-0472">Membrane</keyword>
<protein>
    <submittedName>
        <fullName evidence="2">Uncharacterized protein</fullName>
    </submittedName>
</protein>
<reference evidence="2 3" key="1">
    <citation type="submission" date="2016-06" db="EMBL/GenBank/DDBJ databases">
        <title>Living apart together: crosstalk between the core and supernumerary genomes in a fungal plant pathogen.</title>
        <authorList>
            <person name="Vanheule A."/>
            <person name="Audenaert K."/>
            <person name="Warris S."/>
            <person name="Van De Geest H."/>
            <person name="Schijlen E."/>
            <person name="Hofte M."/>
            <person name="De Saeger S."/>
            <person name="Haesaert G."/>
            <person name="Waalwijk C."/>
            <person name="Van Der Lee T."/>
        </authorList>
    </citation>
    <scope>NUCLEOTIDE SEQUENCE [LARGE SCALE GENOMIC DNA]</scope>
    <source>
        <strain evidence="2 3">2516</strain>
    </source>
</reference>
<organism evidence="2 3">
    <name type="scientific">Fusarium poae</name>
    <dbReference type="NCBI Taxonomy" id="36050"/>
    <lineage>
        <taxon>Eukaryota</taxon>
        <taxon>Fungi</taxon>
        <taxon>Dikarya</taxon>
        <taxon>Ascomycota</taxon>
        <taxon>Pezizomycotina</taxon>
        <taxon>Sordariomycetes</taxon>
        <taxon>Hypocreomycetidae</taxon>
        <taxon>Hypocreales</taxon>
        <taxon>Nectriaceae</taxon>
        <taxon>Fusarium</taxon>
    </lineage>
</organism>
<evidence type="ECO:0000313" key="2">
    <source>
        <dbReference type="EMBL" id="OBS26909.1"/>
    </source>
</evidence>
<evidence type="ECO:0000256" key="1">
    <source>
        <dbReference type="SAM" id="Phobius"/>
    </source>
</evidence>
<dbReference type="Proteomes" id="UP000091967">
    <property type="component" value="Unassembled WGS sequence"/>
</dbReference>
<dbReference type="STRING" id="36050.A0A1B8B2E6"/>
<proteinExistence type="predicted"/>
<feature type="transmembrane region" description="Helical" evidence="1">
    <location>
        <begin position="54"/>
        <end position="87"/>
    </location>
</feature>
<sequence length="186" mass="20393">MRAIEAYKYLIDFTPYKDVVNLVEELPGINGVVKGSGFDHLVNVFSKMNSVTNVGIHLSLVLLGVASRICLSFSSYVSFMALVLYLLVNNIGLEAFYDRLTDTLNRLGIDAASHFPIIRLYSMDGEVASGVKRDNQSTPAGRLDREADETELGDLTDQFLLEATLVSEKLAAGSIRDEISGPLYVP</sequence>